<evidence type="ECO:0000259" key="11">
    <source>
        <dbReference type="Pfam" id="PF01225"/>
    </source>
</evidence>
<dbReference type="PANTHER" id="PTHR43024">
    <property type="entry name" value="UDP-N-ACETYLMURAMOYL-TRIPEPTIDE--D-ALANYL-D-ALANINE LIGASE"/>
    <property type="match status" value="1"/>
</dbReference>
<feature type="domain" description="Mur ligase N-terminal catalytic" evidence="11">
    <location>
        <begin position="28"/>
        <end position="88"/>
    </location>
</feature>
<keyword evidence="1" id="KW-0963">Cytoplasm</keyword>
<dbReference type="EMBL" id="CAEZXN010000012">
    <property type="protein sequence ID" value="CAB4692842.1"/>
    <property type="molecule type" value="Genomic_DNA"/>
</dbReference>
<evidence type="ECO:0000256" key="5">
    <source>
        <dbReference type="ARBA" id="ARBA00022840"/>
    </source>
</evidence>
<evidence type="ECO:0000259" key="12">
    <source>
        <dbReference type="Pfam" id="PF02875"/>
    </source>
</evidence>
<dbReference type="GO" id="GO:0009252">
    <property type="term" value="P:peptidoglycan biosynthetic process"/>
    <property type="evidence" value="ECO:0007669"/>
    <property type="project" value="UniProtKB-KW"/>
</dbReference>
<dbReference type="GO" id="GO:0071555">
    <property type="term" value="P:cell wall organization"/>
    <property type="evidence" value="ECO:0007669"/>
    <property type="project" value="UniProtKB-KW"/>
</dbReference>
<dbReference type="HAMAP" id="MF_02019">
    <property type="entry name" value="MurF"/>
    <property type="match status" value="1"/>
</dbReference>
<protein>
    <recommendedName>
        <fullName evidence="10">UDP-MurNAc-pentapeptide synthetase</fullName>
    </recommendedName>
</protein>
<evidence type="ECO:0000256" key="6">
    <source>
        <dbReference type="ARBA" id="ARBA00022960"/>
    </source>
</evidence>
<evidence type="ECO:0000256" key="1">
    <source>
        <dbReference type="ARBA" id="ARBA00022490"/>
    </source>
</evidence>
<dbReference type="SUPFAM" id="SSF53244">
    <property type="entry name" value="MurD-like peptide ligases, peptide-binding domain"/>
    <property type="match status" value="1"/>
</dbReference>
<evidence type="ECO:0000256" key="3">
    <source>
        <dbReference type="ARBA" id="ARBA00022618"/>
    </source>
</evidence>
<dbReference type="GO" id="GO:0047480">
    <property type="term" value="F:UDP-N-acetylmuramoyl-tripeptide-D-alanyl-D-alanine ligase activity"/>
    <property type="evidence" value="ECO:0007669"/>
    <property type="project" value="InterPro"/>
</dbReference>
<evidence type="ECO:0000313" key="16">
    <source>
        <dbReference type="EMBL" id="CAB4840550.1"/>
    </source>
</evidence>
<dbReference type="InterPro" id="IPR000713">
    <property type="entry name" value="Mur_ligase_N"/>
</dbReference>
<dbReference type="InterPro" id="IPR036615">
    <property type="entry name" value="Mur_ligase_C_dom_sf"/>
</dbReference>
<dbReference type="PANTHER" id="PTHR43024:SF1">
    <property type="entry name" value="UDP-N-ACETYLMURAMOYL-TRIPEPTIDE--D-ALANYL-D-ALANINE LIGASE"/>
    <property type="match status" value="1"/>
</dbReference>
<dbReference type="AlphaFoldDB" id="A0A6J6LWB9"/>
<gene>
    <name evidence="14" type="ORF">UFOPK2342_00097</name>
    <name evidence="15" type="ORF">UFOPK2423_00691</name>
    <name evidence="16" type="ORF">UFOPK3266_00155</name>
</gene>
<evidence type="ECO:0000313" key="15">
    <source>
        <dbReference type="EMBL" id="CAB4692842.1"/>
    </source>
</evidence>
<evidence type="ECO:0000313" key="14">
    <source>
        <dbReference type="EMBL" id="CAB4665268.1"/>
    </source>
</evidence>
<evidence type="ECO:0000259" key="13">
    <source>
        <dbReference type="Pfam" id="PF08245"/>
    </source>
</evidence>
<organism evidence="14">
    <name type="scientific">freshwater metagenome</name>
    <dbReference type="NCBI Taxonomy" id="449393"/>
    <lineage>
        <taxon>unclassified sequences</taxon>
        <taxon>metagenomes</taxon>
        <taxon>ecological metagenomes</taxon>
    </lineage>
</organism>
<reference evidence="14" key="1">
    <citation type="submission" date="2020-05" db="EMBL/GenBank/DDBJ databases">
        <authorList>
            <person name="Chiriac C."/>
            <person name="Salcher M."/>
            <person name="Ghai R."/>
            <person name="Kavagutti S V."/>
        </authorList>
    </citation>
    <scope>NUCLEOTIDE SEQUENCE</scope>
</reference>
<dbReference type="Pfam" id="PF08245">
    <property type="entry name" value="Mur_ligase_M"/>
    <property type="match status" value="1"/>
</dbReference>
<evidence type="ECO:0000256" key="4">
    <source>
        <dbReference type="ARBA" id="ARBA00022741"/>
    </source>
</evidence>
<evidence type="ECO:0000256" key="10">
    <source>
        <dbReference type="ARBA" id="ARBA00031461"/>
    </source>
</evidence>
<dbReference type="InterPro" id="IPR013221">
    <property type="entry name" value="Mur_ligase_cen"/>
</dbReference>
<dbReference type="Gene3D" id="3.40.1390.10">
    <property type="entry name" value="MurE/MurF, N-terminal domain"/>
    <property type="match status" value="1"/>
</dbReference>
<dbReference type="InterPro" id="IPR004101">
    <property type="entry name" value="Mur_ligase_C"/>
</dbReference>
<feature type="domain" description="Mur ligase central" evidence="13">
    <location>
        <begin position="108"/>
        <end position="287"/>
    </location>
</feature>
<dbReference type="GO" id="GO:0005524">
    <property type="term" value="F:ATP binding"/>
    <property type="evidence" value="ECO:0007669"/>
    <property type="project" value="UniProtKB-KW"/>
</dbReference>
<keyword evidence="2" id="KW-0436">Ligase</keyword>
<keyword evidence="6" id="KW-0133">Cell shape</keyword>
<dbReference type="EMBL" id="CAEZXB010000001">
    <property type="protein sequence ID" value="CAB4665268.1"/>
    <property type="molecule type" value="Genomic_DNA"/>
</dbReference>
<dbReference type="Gene3D" id="3.90.190.20">
    <property type="entry name" value="Mur ligase, C-terminal domain"/>
    <property type="match status" value="1"/>
</dbReference>
<dbReference type="EMBL" id="CAFBAA010000002">
    <property type="protein sequence ID" value="CAB4840550.1"/>
    <property type="molecule type" value="Genomic_DNA"/>
</dbReference>
<dbReference type="Gene3D" id="3.40.1190.10">
    <property type="entry name" value="Mur-like, catalytic domain"/>
    <property type="match status" value="1"/>
</dbReference>
<evidence type="ECO:0000256" key="9">
    <source>
        <dbReference type="ARBA" id="ARBA00023316"/>
    </source>
</evidence>
<feature type="domain" description="Mur ligase C-terminal" evidence="12">
    <location>
        <begin position="312"/>
        <end position="438"/>
    </location>
</feature>
<dbReference type="SUPFAM" id="SSF53623">
    <property type="entry name" value="MurD-like peptide ligases, catalytic domain"/>
    <property type="match status" value="1"/>
</dbReference>
<dbReference type="SUPFAM" id="SSF63418">
    <property type="entry name" value="MurE/MurF N-terminal domain"/>
    <property type="match status" value="1"/>
</dbReference>
<sequence length="455" mass="47560">MIAMRTSEIAEIVGGSLHGDDFVFSGSVVIDSREAEAGSLFVALPGEHADGHDFVSAAAKNGAVLTLVARAVGSAGIASIVVPDVAAALMSLAAEVRARLSQVTVVGITGSQGKTTTKDMLLQVLNLFGETIAPKESFNNEIGLPLTILKCSEATKFLVLEFGATHIGDIAKLASFANIDVAAVLVVGTAHVGEFGSVENIATAKFELIQSLPKGGVAVLGTYDLHTSAMATKASGQVVTFGPHGTVRAEEMRLLDGEPTFRFRGHSIHLNFTGGHQVANAEAVLAICESLKLDMTRAVAGLNEARPLSKWRMERSHTPVGALLLNDCYNANPASMAAALETLAEIGKARTGRSVAILGEMRELGESSRSAHESIGRLVAQLEISRLVGIGEAGETMVKRALEEGHRDAHAFGDHEAAVHFVEADLSSDDVILVKASRGTHLEGIAARLVGGVLQ</sequence>
<accession>A0A6J6LWB9</accession>
<dbReference type="InterPro" id="IPR051046">
    <property type="entry name" value="MurCDEF_CellWall_CoF430Synth"/>
</dbReference>
<evidence type="ECO:0000256" key="8">
    <source>
        <dbReference type="ARBA" id="ARBA00023306"/>
    </source>
</evidence>
<proteinExistence type="inferred from homology"/>
<dbReference type="InterPro" id="IPR005863">
    <property type="entry name" value="UDP-N-AcMur_synth"/>
</dbReference>
<keyword evidence="3" id="KW-0132">Cell division</keyword>
<dbReference type="InterPro" id="IPR036565">
    <property type="entry name" value="Mur-like_cat_sf"/>
</dbReference>
<evidence type="ECO:0000256" key="2">
    <source>
        <dbReference type="ARBA" id="ARBA00022598"/>
    </source>
</evidence>
<dbReference type="Pfam" id="PF02875">
    <property type="entry name" value="Mur_ligase_C"/>
    <property type="match status" value="1"/>
</dbReference>
<dbReference type="GO" id="GO:0051301">
    <property type="term" value="P:cell division"/>
    <property type="evidence" value="ECO:0007669"/>
    <property type="project" value="UniProtKB-KW"/>
</dbReference>
<dbReference type="InterPro" id="IPR035911">
    <property type="entry name" value="MurE/MurF_N"/>
</dbReference>
<dbReference type="Pfam" id="PF01225">
    <property type="entry name" value="Mur_ligase"/>
    <property type="match status" value="1"/>
</dbReference>
<dbReference type="GO" id="GO:0008360">
    <property type="term" value="P:regulation of cell shape"/>
    <property type="evidence" value="ECO:0007669"/>
    <property type="project" value="UniProtKB-KW"/>
</dbReference>
<evidence type="ECO:0000256" key="7">
    <source>
        <dbReference type="ARBA" id="ARBA00022984"/>
    </source>
</evidence>
<name>A0A6J6LWB9_9ZZZZ</name>
<keyword evidence="8" id="KW-0131">Cell cycle</keyword>
<keyword evidence="9" id="KW-0961">Cell wall biogenesis/degradation</keyword>
<keyword evidence="4" id="KW-0547">Nucleotide-binding</keyword>
<keyword evidence="5" id="KW-0067">ATP-binding</keyword>
<keyword evidence="7" id="KW-0573">Peptidoglycan synthesis</keyword>
<dbReference type="NCBIfam" id="TIGR01143">
    <property type="entry name" value="murF"/>
    <property type="match status" value="1"/>
</dbReference>